<dbReference type="GO" id="GO:0004314">
    <property type="term" value="F:[acyl-carrier-protein] S-malonyltransferase activity"/>
    <property type="evidence" value="ECO:0007669"/>
    <property type="project" value="UniProtKB-EC"/>
</dbReference>
<accession>A0A3A4K2S0</accession>
<sequence>MVFPGQGIAPEKLAEPLARLPDEPMVRRLLDRFGVRRRTDLDLTDTRVAQPVVYVCGLLNALAETDGRAGVPATAGHSLGELTAFVFAGGMSAEDGFEVVVRRGELFHEAQRSEPGIMVVLMGLDLLEVEWLRRSVLAVHPGVLEVANINSERQIVLSGDPVTVRAAVAAAEDRFALARYLPVGAAAHSPLMGVALDRWRAVLARVSLGALRIPVMSGIDCRPHRDPEECVELLVRSLLLPVRWSETVEALRAFGAPAMWDAGPGGVLHNLGCRIGILPCVEQFGGA</sequence>
<keyword evidence="7" id="KW-1185">Reference proteome</keyword>
<dbReference type="InterPro" id="IPR016035">
    <property type="entry name" value="Acyl_Trfase/lysoPLipase"/>
</dbReference>
<dbReference type="InterPro" id="IPR001227">
    <property type="entry name" value="Ac_transferase_dom_sf"/>
</dbReference>
<reference evidence="6 7" key="1">
    <citation type="submission" date="2018-09" db="EMBL/GenBank/DDBJ databases">
        <title>YIM PH21274 draft genome.</title>
        <authorList>
            <person name="Miao C."/>
        </authorList>
    </citation>
    <scope>NUCLEOTIDE SEQUENCE [LARGE SCALE GENOMIC DNA]</scope>
    <source>
        <strain evidence="6 7">YIM PH 21724</strain>
    </source>
</reference>
<dbReference type="SUPFAM" id="SSF55048">
    <property type="entry name" value="Probable ACP-binding domain of malonyl-CoA ACP transacylase"/>
    <property type="match status" value="1"/>
</dbReference>
<keyword evidence="2 6" id="KW-0808">Transferase</keyword>
<comment type="caution">
    <text evidence="6">The sequence shown here is derived from an EMBL/GenBank/DDBJ whole genome shotgun (WGS) entry which is preliminary data.</text>
</comment>
<dbReference type="InterPro" id="IPR050858">
    <property type="entry name" value="Mal-CoA-ACP_Trans/PKS_FabD"/>
</dbReference>
<dbReference type="InterPro" id="IPR014043">
    <property type="entry name" value="Acyl_transferase_dom"/>
</dbReference>
<name>A0A3A4K2S0_9NOCA</name>
<dbReference type="EMBL" id="QZFU01000036">
    <property type="protein sequence ID" value="RJO70744.1"/>
    <property type="molecule type" value="Genomic_DNA"/>
</dbReference>
<dbReference type="PANTHER" id="PTHR42681">
    <property type="entry name" value="MALONYL-COA-ACYL CARRIER PROTEIN TRANSACYLASE, MITOCHONDRIAL"/>
    <property type="match status" value="1"/>
</dbReference>
<dbReference type="Gene3D" id="3.40.366.10">
    <property type="entry name" value="Malonyl-Coenzyme A Acyl Carrier Protein, domain 2"/>
    <property type="match status" value="1"/>
</dbReference>
<gene>
    <name evidence="6" type="ORF">D5S18_26435</name>
</gene>
<dbReference type="EC" id="2.3.1.39" evidence="1"/>
<dbReference type="Proteomes" id="UP000266677">
    <property type="component" value="Unassembled WGS sequence"/>
</dbReference>
<dbReference type="PANTHER" id="PTHR42681:SF1">
    <property type="entry name" value="MALONYL-COA-ACYL CARRIER PROTEIN TRANSACYLASE, MITOCHONDRIAL"/>
    <property type="match status" value="1"/>
</dbReference>
<dbReference type="SMART" id="SM00827">
    <property type="entry name" value="PKS_AT"/>
    <property type="match status" value="1"/>
</dbReference>
<dbReference type="Pfam" id="PF00698">
    <property type="entry name" value="Acyl_transf_1"/>
    <property type="match status" value="1"/>
</dbReference>
<dbReference type="Gene3D" id="3.30.70.250">
    <property type="entry name" value="Malonyl-CoA ACP transacylase, ACP-binding"/>
    <property type="match status" value="1"/>
</dbReference>
<organism evidence="6 7">
    <name type="scientific">Nocardia panacis</name>
    <dbReference type="NCBI Taxonomy" id="2340916"/>
    <lineage>
        <taxon>Bacteria</taxon>
        <taxon>Bacillati</taxon>
        <taxon>Actinomycetota</taxon>
        <taxon>Actinomycetes</taxon>
        <taxon>Mycobacteriales</taxon>
        <taxon>Nocardiaceae</taxon>
        <taxon>Nocardia</taxon>
    </lineage>
</organism>
<evidence type="ECO:0000313" key="7">
    <source>
        <dbReference type="Proteomes" id="UP000266677"/>
    </source>
</evidence>
<dbReference type="GO" id="GO:0006633">
    <property type="term" value="P:fatty acid biosynthetic process"/>
    <property type="evidence" value="ECO:0007669"/>
    <property type="project" value="TreeGrafter"/>
</dbReference>
<dbReference type="SUPFAM" id="SSF52151">
    <property type="entry name" value="FabD/lysophospholipase-like"/>
    <property type="match status" value="1"/>
</dbReference>
<dbReference type="AlphaFoldDB" id="A0A3A4K2S0"/>
<comment type="catalytic activity">
    <reaction evidence="4">
        <text>holo-[ACP] + malonyl-CoA = malonyl-[ACP] + CoA</text>
        <dbReference type="Rhea" id="RHEA:41792"/>
        <dbReference type="Rhea" id="RHEA-COMP:9623"/>
        <dbReference type="Rhea" id="RHEA-COMP:9685"/>
        <dbReference type="ChEBI" id="CHEBI:57287"/>
        <dbReference type="ChEBI" id="CHEBI:57384"/>
        <dbReference type="ChEBI" id="CHEBI:64479"/>
        <dbReference type="ChEBI" id="CHEBI:78449"/>
        <dbReference type="EC" id="2.3.1.39"/>
    </reaction>
</comment>
<evidence type="ECO:0000256" key="4">
    <source>
        <dbReference type="ARBA" id="ARBA00048462"/>
    </source>
</evidence>
<evidence type="ECO:0000256" key="1">
    <source>
        <dbReference type="ARBA" id="ARBA00013258"/>
    </source>
</evidence>
<dbReference type="InterPro" id="IPR016036">
    <property type="entry name" value="Malonyl_transacylase_ACP-bd"/>
</dbReference>
<keyword evidence="3" id="KW-0012">Acyltransferase</keyword>
<proteinExistence type="predicted"/>
<protein>
    <recommendedName>
        <fullName evidence="1">[acyl-carrier-protein] S-malonyltransferase</fullName>
        <ecNumber evidence="1">2.3.1.39</ecNumber>
    </recommendedName>
</protein>
<evidence type="ECO:0000256" key="2">
    <source>
        <dbReference type="ARBA" id="ARBA00022679"/>
    </source>
</evidence>
<evidence type="ECO:0000259" key="5">
    <source>
        <dbReference type="SMART" id="SM00827"/>
    </source>
</evidence>
<evidence type="ECO:0000313" key="6">
    <source>
        <dbReference type="EMBL" id="RJO70744.1"/>
    </source>
</evidence>
<feature type="domain" description="Malonyl-CoA:ACP transacylase (MAT)" evidence="5">
    <location>
        <begin position="2"/>
        <end position="280"/>
    </location>
</feature>
<evidence type="ECO:0000256" key="3">
    <source>
        <dbReference type="ARBA" id="ARBA00023315"/>
    </source>
</evidence>